<keyword evidence="2" id="KW-1185">Reference proteome</keyword>
<reference evidence="1 2" key="1">
    <citation type="submission" date="2018-06" db="EMBL/GenBank/DDBJ databases">
        <title>Thermoflavimicrobium daqus sp. nov., a thermophilic microbe isolated from Moutai-flavour Daqu.</title>
        <authorList>
            <person name="Wang X."/>
            <person name="Zhou H."/>
        </authorList>
    </citation>
    <scope>NUCLEOTIDE SEQUENCE [LARGE SCALE GENOMIC DNA]</scope>
    <source>
        <strain evidence="1 2">FBKL4.011</strain>
    </source>
</reference>
<evidence type="ECO:0000313" key="2">
    <source>
        <dbReference type="Proteomes" id="UP000251213"/>
    </source>
</evidence>
<dbReference type="RefSeq" id="WP_113657507.1">
    <property type="nucleotide sequence ID" value="NZ_KZ845663.1"/>
</dbReference>
<gene>
    <name evidence="1" type="ORF">DL897_02315</name>
</gene>
<dbReference type="Proteomes" id="UP000251213">
    <property type="component" value="Unassembled WGS sequence"/>
</dbReference>
<protein>
    <submittedName>
        <fullName evidence="1">Uncharacterized protein</fullName>
    </submittedName>
</protein>
<comment type="caution">
    <text evidence="1">The sequence shown here is derived from an EMBL/GenBank/DDBJ whole genome shotgun (WGS) entry which is preliminary data.</text>
</comment>
<dbReference type="InterPro" id="IPR046064">
    <property type="entry name" value="DUF6022"/>
</dbReference>
<evidence type="ECO:0000313" key="1">
    <source>
        <dbReference type="EMBL" id="RAL26903.1"/>
    </source>
</evidence>
<dbReference type="EMBL" id="QJKK01000001">
    <property type="protein sequence ID" value="RAL26903.1"/>
    <property type="molecule type" value="Genomic_DNA"/>
</dbReference>
<accession>A0A364K9D3</accession>
<sequence length="149" mass="17489">MGEFKPGMSIKEIGSLIEDYVTAHWQKVLEENYDLLLQSFKKIGEPTYGIYLKKLMTPVFEQLFKAGFQFKSILNLHDSLEEWGPQENRDRMLWSVVKDQENNPIGTFIIELFHSHTQFAIPSMPRVFVLEEIERENIIKAIRRIKEGT</sequence>
<dbReference type="Pfam" id="PF19486">
    <property type="entry name" value="DUF6022"/>
    <property type="match status" value="1"/>
</dbReference>
<reference evidence="1 2" key="2">
    <citation type="submission" date="2018-06" db="EMBL/GenBank/DDBJ databases">
        <authorList>
            <person name="Zhirakovskaya E."/>
        </authorList>
    </citation>
    <scope>NUCLEOTIDE SEQUENCE [LARGE SCALE GENOMIC DNA]</scope>
    <source>
        <strain evidence="1 2">FBKL4.011</strain>
    </source>
</reference>
<proteinExistence type="predicted"/>
<dbReference type="OrthoDB" id="2916119at2"/>
<organism evidence="1 2">
    <name type="scientific">Thermoflavimicrobium daqui</name>
    <dbReference type="NCBI Taxonomy" id="2137476"/>
    <lineage>
        <taxon>Bacteria</taxon>
        <taxon>Bacillati</taxon>
        <taxon>Bacillota</taxon>
        <taxon>Bacilli</taxon>
        <taxon>Bacillales</taxon>
        <taxon>Thermoactinomycetaceae</taxon>
        <taxon>Thermoflavimicrobium</taxon>
    </lineage>
</organism>
<dbReference type="AlphaFoldDB" id="A0A364K9D3"/>
<name>A0A364K9D3_9BACL</name>